<keyword evidence="1" id="KW-0812">Transmembrane</keyword>
<gene>
    <name evidence="2" type="ORF">ACFS5P_19040</name>
</gene>
<sequence>MKKYKRWKRFYMILMIMFGILIPVELMLWLAGSESFPLASIGIGATLYAYRKHHLQQMESQMT</sequence>
<keyword evidence="1" id="KW-1133">Transmembrane helix</keyword>
<keyword evidence="3" id="KW-1185">Reference proteome</keyword>
<accession>A0ABW5ZLZ1</accession>
<keyword evidence="1" id="KW-0472">Membrane</keyword>
<evidence type="ECO:0000256" key="1">
    <source>
        <dbReference type="SAM" id="Phobius"/>
    </source>
</evidence>
<organism evidence="2 3">
    <name type="scientific">Jeotgalibacillus terrae</name>
    <dbReference type="NCBI Taxonomy" id="587735"/>
    <lineage>
        <taxon>Bacteria</taxon>
        <taxon>Bacillati</taxon>
        <taxon>Bacillota</taxon>
        <taxon>Bacilli</taxon>
        <taxon>Bacillales</taxon>
        <taxon>Caryophanaceae</taxon>
        <taxon>Jeotgalibacillus</taxon>
    </lineage>
</organism>
<evidence type="ECO:0000313" key="3">
    <source>
        <dbReference type="Proteomes" id="UP001597561"/>
    </source>
</evidence>
<protein>
    <submittedName>
        <fullName evidence="2">Uncharacterized protein</fullName>
    </submittedName>
</protein>
<comment type="caution">
    <text evidence="2">The sequence shown here is derived from an EMBL/GenBank/DDBJ whole genome shotgun (WGS) entry which is preliminary data.</text>
</comment>
<dbReference type="EMBL" id="JBHUPG010000055">
    <property type="protein sequence ID" value="MFD2913993.1"/>
    <property type="molecule type" value="Genomic_DNA"/>
</dbReference>
<evidence type="ECO:0000313" key="2">
    <source>
        <dbReference type="EMBL" id="MFD2913993.1"/>
    </source>
</evidence>
<reference evidence="3" key="1">
    <citation type="journal article" date="2019" name="Int. J. Syst. Evol. Microbiol.">
        <title>The Global Catalogue of Microorganisms (GCM) 10K type strain sequencing project: providing services to taxonomists for standard genome sequencing and annotation.</title>
        <authorList>
            <consortium name="The Broad Institute Genomics Platform"/>
            <consortium name="The Broad Institute Genome Sequencing Center for Infectious Disease"/>
            <person name="Wu L."/>
            <person name="Ma J."/>
        </authorList>
    </citation>
    <scope>NUCLEOTIDE SEQUENCE [LARGE SCALE GENOMIC DNA]</scope>
    <source>
        <strain evidence="3">KCTC 13528</strain>
    </source>
</reference>
<proteinExistence type="predicted"/>
<feature type="transmembrane region" description="Helical" evidence="1">
    <location>
        <begin position="12"/>
        <end position="30"/>
    </location>
</feature>
<dbReference type="Proteomes" id="UP001597561">
    <property type="component" value="Unassembled WGS sequence"/>
</dbReference>
<name>A0ABW5ZLZ1_9BACL</name>
<dbReference type="RefSeq" id="WP_204731000.1">
    <property type="nucleotide sequence ID" value="NZ_JAFBDK010000033.1"/>
</dbReference>